<feature type="domain" description="TP-1001-like C-terminal" evidence="1">
    <location>
        <begin position="96"/>
        <end position="300"/>
    </location>
</feature>
<evidence type="ECO:0000259" key="1">
    <source>
        <dbReference type="Pfam" id="PF26342"/>
    </source>
</evidence>
<dbReference type="HOGENOM" id="CLU_070080_0_0_12"/>
<dbReference type="STRING" id="1307761.L21SP2_0201"/>
<proteinExistence type="predicted"/>
<dbReference type="AlphaFoldDB" id="V5WCV3"/>
<accession>V5WCV3</accession>
<dbReference type="Pfam" id="PF26342">
    <property type="entry name" value="TP_1001_2nd"/>
    <property type="match status" value="1"/>
</dbReference>
<sequence length="319" mass="35030">MKDLQPPVYTGLEQPGRGSLILKFNEHIKFDSDDFAACGGFEISGIEQADQTSLLLALNGDDLPGEELTLEGRVRDDTGNELWFLLPFYSVNINPAQLILSEFITEHSSSRYEKAEIVVLREGNLGGITVYNGAAGDHKSCLRFQDQEVEQGEYLIVHFRSDGLAGETDEYGEDRILAGNSATAPNAIADVRDFWTEGDQGLSDTNGALSIYASPAPGAEILDAVLYSNRSYEEGQDYGSFGTSYTQRVMNELAGAGAWVYSGDQIIPEDCLRSEDSTSTRSICRDLEFNDTNGKNDWHIVPTSCSSFGHENCQDVYEP</sequence>
<reference evidence="2 3" key="1">
    <citation type="journal article" date="2015" name="Stand. Genomic Sci.">
        <title>Complete genome sequence and description of Salinispira pacifica gen. nov., sp. nov., a novel spirochaete isolated form a hypersaline microbial mat.</title>
        <authorList>
            <person name="Ben Hania W."/>
            <person name="Joseph M."/>
            <person name="Schumann P."/>
            <person name="Bunk B."/>
            <person name="Fiebig A."/>
            <person name="Sproer C."/>
            <person name="Klenk H.P."/>
            <person name="Fardeau M.L."/>
            <person name="Spring S."/>
        </authorList>
    </citation>
    <scope>NUCLEOTIDE SEQUENCE [LARGE SCALE GENOMIC DNA]</scope>
    <source>
        <strain evidence="2 3">L21-RPul-D2</strain>
    </source>
</reference>
<organism evidence="2 3">
    <name type="scientific">Salinispira pacifica</name>
    <dbReference type="NCBI Taxonomy" id="1307761"/>
    <lineage>
        <taxon>Bacteria</taxon>
        <taxon>Pseudomonadati</taxon>
        <taxon>Spirochaetota</taxon>
        <taxon>Spirochaetia</taxon>
        <taxon>Spirochaetales</taxon>
        <taxon>Spirochaetaceae</taxon>
        <taxon>Salinispira</taxon>
    </lineage>
</organism>
<dbReference type="EMBL" id="CP006939">
    <property type="protein sequence ID" value="AHC13643.1"/>
    <property type="molecule type" value="Genomic_DNA"/>
</dbReference>
<gene>
    <name evidence="2" type="ORF">L21SP2_0201</name>
</gene>
<dbReference type="eggNOG" id="ENOG5033P4X">
    <property type="taxonomic scope" value="Bacteria"/>
</dbReference>
<protein>
    <recommendedName>
        <fullName evidence="1">TP-1001-like C-terminal domain-containing protein</fullName>
    </recommendedName>
</protein>
<dbReference type="KEGG" id="slr:L21SP2_0201"/>
<dbReference type="Proteomes" id="UP000018680">
    <property type="component" value="Chromosome"/>
</dbReference>
<keyword evidence="3" id="KW-1185">Reference proteome</keyword>
<name>V5WCV3_9SPIO</name>
<evidence type="ECO:0000313" key="2">
    <source>
        <dbReference type="EMBL" id="AHC13643.1"/>
    </source>
</evidence>
<evidence type="ECO:0000313" key="3">
    <source>
        <dbReference type="Proteomes" id="UP000018680"/>
    </source>
</evidence>
<dbReference type="InterPro" id="IPR058683">
    <property type="entry name" value="TP_1001-like_C"/>
</dbReference>